<feature type="signal peptide" evidence="6">
    <location>
        <begin position="1"/>
        <end position="20"/>
    </location>
</feature>
<organism evidence="8 9">
    <name type="scientific">Nicrophorus vespilloides</name>
    <name type="common">Boreal carrion beetle</name>
    <dbReference type="NCBI Taxonomy" id="110193"/>
    <lineage>
        <taxon>Eukaryota</taxon>
        <taxon>Metazoa</taxon>
        <taxon>Ecdysozoa</taxon>
        <taxon>Arthropoda</taxon>
        <taxon>Hexapoda</taxon>
        <taxon>Insecta</taxon>
        <taxon>Pterygota</taxon>
        <taxon>Neoptera</taxon>
        <taxon>Endopterygota</taxon>
        <taxon>Coleoptera</taxon>
        <taxon>Polyphaga</taxon>
        <taxon>Staphyliniformia</taxon>
        <taxon>Silphidae</taxon>
        <taxon>Nicrophorinae</taxon>
        <taxon>Nicrophorus</taxon>
    </lineage>
</organism>
<feature type="domain" description="Peptidase S1" evidence="7">
    <location>
        <begin position="218"/>
        <end position="442"/>
    </location>
</feature>
<comment type="subcellular location">
    <subcellularLocation>
        <location evidence="1">Secreted</location>
    </subcellularLocation>
</comment>
<keyword evidence="8" id="KW-1185">Reference proteome</keyword>
<dbReference type="PROSITE" id="PS50092">
    <property type="entry name" value="TSP1"/>
    <property type="match status" value="2"/>
</dbReference>
<protein>
    <submittedName>
        <fullName evidence="9">Plasminogen isoform X1</fullName>
    </submittedName>
</protein>
<dbReference type="SUPFAM" id="SSF50494">
    <property type="entry name" value="Trypsin-like serine proteases"/>
    <property type="match status" value="1"/>
</dbReference>
<dbReference type="RefSeq" id="XP_017778868.1">
    <property type="nucleotide sequence ID" value="XM_017923379.1"/>
</dbReference>
<dbReference type="InterPro" id="IPR001314">
    <property type="entry name" value="Peptidase_S1A"/>
</dbReference>
<dbReference type="PANTHER" id="PTHR24264:SF65">
    <property type="entry name" value="SRCR DOMAIN-CONTAINING PROTEIN"/>
    <property type="match status" value="1"/>
</dbReference>
<dbReference type="Proteomes" id="UP000695000">
    <property type="component" value="Unplaced"/>
</dbReference>
<keyword evidence="2" id="KW-0964">Secreted</keyword>
<dbReference type="Pfam" id="PF00089">
    <property type="entry name" value="Trypsin"/>
    <property type="match status" value="1"/>
</dbReference>
<keyword evidence="3" id="KW-0645">Protease</keyword>
<dbReference type="InterPro" id="IPR043504">
    <property type="entry name" value="Peptidase_S1_PA_chymotrypsin"/>
</dbReference>
<feature type="chain" id="PRO_5047121750" evidence="6">
    <location>
        <begin position="21"/>
        <end position="451"/>
    </location>
</feature>
<evidence type="ECO:0000313" key="9">
    <source>
        <dbReference type="RefSeq" id="XP_017778868.1"/>
    </source>
</evidence>
<dbReference type="GeneID" id="108564355"/>
<dbReference type="PRINTS" id="PR00722">
    <property type="entry name" value="CHYMOTRYPSIN"/>
</dbReference>
<evidence type="ECO:0000256" key="1">
    <source>
        <dbReference type="ARBA" id="ARBA00004613"/>
    </source>
</evidence>
<accession>A0ABM1MWB8</accession>
<dbReference type="PANTHER" id="PTHR24264">
    <property type="entry name" value="TRYPSIN-RELATED"/>
    <property type="match status" value="1"/>
</dbReference>
<keyword evidence="5" id="KW-0720">Serine protease</keyword>
<dbReference type="SMART" id="SM00020">
    <property type="entry name" value="Tryp_SPc"/>
    <property type="match status" value="1"/>
</dbReference>
<evidence type="ECO:0000256" key="5">
    <source>
        <dbReference type="ARBA" id="ARBA00022825"/>
    </source>
</evidence>
<dbReference type="InterPro" id="IPR000884">
    <property type="entry name" value="TSP1_rpt"/>
</dbReference>
<gene>
    <name evidence="9" type="primary">LOC108564355</name>
</gene>
<keyword evidence="4" id="KW-0378">Hydrolase</keyword>
<reference evidence="9" key="1">
    <citation type="submission" date="2025-08" db="UniProtKB">
        <authorList>
            <consortium name="RefSeq"/>
        </authorList>
    </citation>
    <scope>IDENTIFICATION</scope>
    <source>
        <tissue evidence="9">Whole Larva</tissue>
    </source>
</reference>
<dbReference type="CDD" id="cd00190">
    <property type="entry name" value="Tryp_SPc"/>
    <property type="match status" value="1"/>
</dbReference>
<dbReference type="InterPro" id="IPR050127">
    <property type="entry name" value="Serine_Proteases_S1"/>
</dbReference>
<evidence type="ECO:0000256" key="6">
    <source>
        <dbReference type="SAM" id="SignalP"/>
    </source>
</evidence>
<evidence type="ECO:0000313" key="8">
    <source>
        <dbReference type="Proteomes" id="UP000695000"/>
    </source>
</evidence>
<evidence type="ECO:0000256" key="2">
    <source>
        <dbReference type="ARBA" id="ARBA00022525"/>
    </source>
</evidence>
<dbReference type="SMART" id="SM00209">
    <property type="entry name" value="TSP1"/>
    <property type="match status" value="2"/>
</dbReference>
<name>A0ABM1MWB8_NICVS</name>
<dbReference type="InterPro" id="IPR001254">
    <property type="entry name" value="Trypsin_dom"/>
</dbReference>
<sequence>MNFIILIMIGIAYSLIKTDATKISTSATSIKLPDTMESQGNVSLYSKWTKWSKCDNCWQNRVKTCISPKCRESRMTEERPCDRKRCLRQKHMKNVQKRLHIFKEIKKPKTKTTEPSIWSKWSNWSPCNEQCLTERYKSCKKPGRCKMKQKTEVAYCYLENSNCKFFINQLLYGLNYNGRYEEISPLRTTTEKPRKTRKRKPLVKRCGRVHRKQNMLKIIGGRDAIRDKWPWHVAIFNKFDEMICSGTLVAPRWVLTANHCLRPILIVKINEYDLDRPDYGEKQFYVVKKFPHPKYDKQKVHNDIALLKLPKAVNLPAACLPTREPIYEEQCSIMGWGKLKDTDENGSNILQEAKIPIVNSTTCTRAYQHFSITPRMLCAGYPHGRIDTCGGDSGSGLMCSYKYRGYTVQGITSFGEGCGLPNKYGIYTNVYKYVDWIQQTIKSNRKANKLV</sequence>
<dbReference type="InterPro" id="IPR009003">
    <property type="entry name" value="Peptidase_S1_PA"/>
</dbReference>
<evidence type="ECO:0000256" key="4">
    <source>
        <dbReference type="ARBA" id="ARBA00022801"/>
    </source>
</evidence>
<keyword evidence="6" id="KW-0732">Signal</keyword>
<dbReference type="PROSITE" id="PS50240">
    <property type="entry name" value="TRYPSIN_DOM"/>
    <property type="match status" value="1"/>
</dbReference>
<evidence type="ECO:0000259" key="7">
    <source>
        <dbReference type="PROSITE" id="PS50240"/>
    </source>
</evidence>
<dbReference type="Gene3D" id="2.40.10.10">
    <property type="entry name" value="Trypsin-like serine proteases"/>
    <property type="match status" value="1"/>
</dbReference>
<evidence type="ECO:0000256" key="3">
    <source>
        <dbReference type="ARBA" id="ARBA00022670"/>
    </source>
</evidence>
<proteinExistence type="predicted"/>